<dbReference type="PANTHER" id="PTHR11081">
    <property type="entry name" value="FLAP ENDONUCLEASE FAMILY MEMBER"/>
    <property type="match status" value="1"/>
</dbReference>
<keyword evidence="14" id="KW-0007">Acetylation</keyword>
<evidence type="ECO:0000256" key="6">
    <source>
        <dbReference type="ARBA" id="ARBA00022723"/>
    </source>
</evidence>
<dbReference type="InterPro" id="IPR029060">
    <property type="entry name" value="PIN-like_dom_sf"/>
</dbReference>
<reference evidence="23" key="1">
    <citation type="submission" date="2022-07" db="EMBL/GenBank/DDBJ databases">
        <title>Phylogenomic reconstructions and comparative analyses of Kickxellomycotina fungi.</title>
        <authorList>
            <person name="Reynolds N.K."/>
            <person name="Stajich J.E."/>
            <person name="Barry K."/>
            <person name="Grigoriev I.V."/>
            <person name="Crous P."/>
            <person name="Smith M.E."/>
        </authorList>
    </citation>
    <scope>NUCLEOTIDE SEQUENCE</scope>
    <source>
        <strain evidence="23">RSA 861</strain>
    </source>
</reference>
<evidence type="ECO:0000256" key="20">
    <source>
        <dbReference type="ARBA" id="ARBA00064664"/>
    </source>
</evidence>
<comment type="caution">
    <text evidence="23">The sequence shown here is derived from an EMBL/GenBank/DDBJ whole genome shotgun (WGS) entry which is preliminary data.</text>
</comment>
<dbReference type="FunFam" id="1.10.150.20:FF:000011">
    <property type="entry name" value="exonuclease 1"/>
    <property type="match status" value="1"/>
</dbReference>
<evidence type="ECO:0000256" key="1">
    <source>
        <dbReference type="ARBA" id="ARBA00001946"/>
    </source>
</evidence>
<dbReference type="GO" id="GO:0035312">
    <property type="term" value="F:5'-3' DNA exonuclease activity"/>
    <property type="evidence" value="ECO:0007669"/>
    <property type="project" value="InterPro"/>
</dbReference>
<feature type="region of interest" description="Disordered" evidence="21">
    <location>
        <begin position="342"/>
        <end position="370"/>
    </location>
</feature>
<dbReference type="CDD" id="cd09908">
    <property type="entry name" value="H3TH_EXO1"/>
    <property type="match status" value="1"/>
</dbReference>
<keyword evidence="13" id="KW-0267">Excision nuclease</keyword>
<dbReference type="AlphaFoldDB" id="A0A9W8DRL4"/>
<evidence type="ECO:0000256" key="4">
    <source>
        <dbReference type="ARBA" id="ARBA00022553"/>
    </source>
</evidence>
<evidence type="ECO:0000256" key="5">
    <source>
        <dbReference type="ARBA" id="ARBA00022722"/>
    </source>
</evidence>
<accession>A0A9W8DRL4</accession>
<keyword evidence="24" id="KW-1185">Reference proteome</keyword>
<organism evidence="23 24">
    <name type="scientific">Tieghemiomyces parasiticus</name>
    <dbReference type="NCBI Taxonomy" id="78921"/>
    <lineage>
        <taxon>Eukaryota</taxon>
        <taxon>Fungi</taxon>
        <taxon>Fungi incertae sedis</taxon>
        <taxon>Zoopagomycota</taxon>
        <taxon>Kickxellomycotina</taxon>
        <taxon>Dimargaritomycetes</taxon>
        <taxon>Dimargaritales</taxon>
        <taxon>Dimargaritaceae</taxon>
        <taxon>Tieghemiomyces</taxon>
    </lineage>
</organism>
<evidence type="ECO:0000259" key="22">
    <source>
        <dbReference type="SMART" id="SM00484"/>
    </source>
</evidence>
<comment type="subunit">
    <text evidence="20">Interacts with the MLH1-PMS2 heterodimer via MLH1. Interacts with MSH3. Interacts with the MSH2-MSH6 heterodimer via MSH2, and this interaction may increase the processivity of the 5'-&gt;3' exonuclease activity. Interacts with PCNA, and this interaction may both stimulate the cryptic 3'-&gt;5' exonuclease activity and suppress the 5'-&gt;3' exonuclease activity. Interacts with WRN, and this interaction stimulates both the 5'-&gt;3' exonuclease activity and cleavage of 5'-overhanging flap structures. Interacts with RECQL/RECQ1, and this interaction stimulates cleavage of 5'-overhanging flap structures. Interacts with DNA helicase ZGRF1; the interaction is increased following DNA damage induction.</text>
</comment>
<dbReference type="GO" id="GO:0006281">
    <property type="term" value="P:DNA repair"/>
    <property type="evidence" value="ECO:0007669"/>
    <property type="project" value="UniProtKB-KW"/>
</dbReference>
<keyword evidence="6" id="KW-0479">Metal-binding</keyword>
<dbReference type="GO" id="GO:0046872">
    <property type="term" value="F:metal ion binding"/>
    <property type="evidence" value="ECO:0007669"/>
    <property type="project" value="UniProtKB-KW"/>
</dbReference>
<dbReference type="SUPFAM" id="SSF47807">
    <property type="entry name" value="5' to 3' exonuclease, C-terminal subdomain"/>
    <property type="match status" value="1"/>
</dbReference>
<evidence type="ECO:0000256" key="11">
    <source>
        <dbReference type="ARBA" id="ARBA00022842"/>
    </source>
</evidence>
<evidence type="ECO:0000256" key="21">
    <source>
        <dbReference type="SAM" id="MobiDB-lite"/>
    </source>
</evidence>
<feature type="compositionally biased region" description="Pro residues" evidence="21">
    <location>
        <begin position="351"/>
        <end position="365"/>
    </location>
</feature>
<dbReference type="SUPFAM" id="SSF88723">
    <property type="entry name" value="PIN domain-like"/>
    <property type="match status" value="1"/>
</dbReference>
<evidence type="ECO:0000256" key="15">
    <source>
        <dbReference type="ARBA" id="ARBA00023125"/>
    </source>
</evidence>
<gene>
    <name evidence="23" type="ORF">IWQ60_007109</name>
</gene>
<name>A0A9W8DRL4_9FUNG</name>
<proteinExistence type="inferred from homology"/>
<keyword evidence="18" id="KW-0469">Meiosis</keyword>
<dbReference type="GO" id="GO:0002376">
    <property type="term" value="P:immune system process"/>
    <property type="evidence" value="ECO:0007669"/>
    <property type="project" value="UniProtKB-KW"/>
</dbReference>
<evidence type="ECO:0000256" key="9">
    <source>
        <dbReference type="ARBA" id="ARBA00022801"/>
    </source>
</evidence>
<dbReference type="GO" id="GO:0005634">
    <property type="term" value="C:nucleus"/>
    <property type="evidence" value="ECO:0007669"/>
    <property type="project" value="UniProtKB-SubCell"/>
</dbReference>
<dbReference type="InterPro" id="IPR008918">
    <property type="entry name" value="HhH2"/>
</dbReference>
<dbReference type="SMART" id="SM00279">
    <property type="entry name" value="HhH2"/>
    <property type="match status" value="1"/>
</dbReference>
<dbReference type="InterPro" id="IPR037315">
    <property type="entry name" value="EXO1_H3TH"/>
</dbReference>
<dbReference type="PRINTS" id="PR00853">
    <property type="entry name" value="XPGRADSUPER"/>
</dbReference>
<dbReference type="InterPro" id="IPR006084">
    <property type="entry name" value="XPG/Rad2"/>
</dbReference>
<comment type="subcellular location">
    <subcellularLocation>
        <location evidence="2">Nucleus</location>
    </subcellularLocation>
</comment>
<evidence type="ECO:0000256" key="7">
    <source>
        <dbReference type="ARBA" id="ARBA00022759"/>
    </source>
</evidence>
<keyword evidence="8" id="KW-0227">DNA damage</keyword>
<evidence type="ECO:0000313" key="23">
    <source>
        <dbReference type="EMBL" id="KAJ1919947.1"/>
    </source>
</evidence>
<evidence type="ECO:0000256" key="12">
    <source>
        <dbReference type="ARBA" id="ARBA00022859"/>
    </source>
</evidence>
<evidence type="ECO:0000256" key="19">
    <source>
        <dbReference type="ARBA" id="ARBA00057694"/>
    </source>
</evidence>
<comment type="similarity">
    <text evidence="3">Belongs to the XPG/RAD2 endonuclease family. EXO1 subfamily.</text>
</comment>
<dbReference type="PROSITE" id="PS00841">
    <property type="entry name" value="XPG_1"/>
    <property type="match status" value="1"/>
</dbReference>
<dbReference type="SMART" id="SM00484">
    <property type="entry name" value="XPGI"/>
    <property type="match status" value="1"/>
</dbReference>
<keyword evidence="15" id="KW-0238">DNA-binding</keyword>
<keyword evidence="12" id="KW-0391">Immunity</keyword>
<evidence type="ECO:0000256" key="8">
    <source>
        <dbReference type="ARBA" id="ARBA00022763"/>
    </source>
</evidence>
<dbReference type="PANTHER" id="PTHR11081:SF65">
    <property type="entry name" value="DNA DAMAGE-INDUCIBLE PROTEIN DIN7-RELATED"/>
    <property type="match status" value="1"/>
</dbReference>
<dbReference type="EMBL" id="JANBPT010000457">
    <property type="protein sequence ID" value="KAJ1919947.1"/>
    <property type="molecule type" value="Genomic_DNA"/>
</dbReference>
<sequence length="590" mass="64446">MNQPTDKFVTYCMFFVNMLRHHDIKPILVFDGGALPSKQCTEDDRQRKRDAALARATQLMRGGHRREAAEAFQKCLDITPEIAHQFIKRLRQEKVDYIVAPYEADAQLYYLDKAGLVDAVITEDSDLLAFGCRRIIFKLDRNGCGVEIRGADLSKVRDGKAGLDLTQWSLDRFRQMCILSGCDYLPSIPRIGIKTAYQLLKKHGHIKAVLKTLRQEGKFEVPPAYEAEFRRAELTFMHQRVYDPFRGVVTPLNALPDGADEAEMDYIGRALDKELAMGIASGDINPVTHQPFNISQPSPVAAFFSPNPKTTAVVTEVSVTQTRLTLATPARAAMVSRTSAKTAVTIDLRESPPPSPVPSPAPRPTQPATMSSEIVTVTADRSRFFERNPSSLTTLAADTISNLSGGCTGGDQSHVRTGSFVASSQDTLVADDPASQPTASQGSLTGGGSGFSWSQSSTNTLVNSRPPSRTSSSFFDLTGSGLQLDHRANDTTKDFLPVYHMPFPGARRTTSVASGNKRRLSGGVVMGTTGIRLFEYDDDDEVRDDDVEKATPSSPLVSPRLCAAGRLAPTVFPLPLTASPDKMKRPRCSD</sequence>
<keyword evidence="10" id="KW-0269">Exonuclease</keyword>
<dbReference type="GO" id="GO:0017108">
    <property type="term" value="F:5'-flap endonuclease activity"/>
    <property type="evidence" value="ECO:0007669"/>
    <property type="project" value="TreeGrafter"/>
</dbReference>
<evidence type="ECO:0000256" key="14">
    <source>
        <dbReference type="ARBA" id="ARBA00022990"/>
    </source>
</evidence>
<keyword evidence="7" id="KW-0255">Endonuclease</keyword>
<feature type="compositionally biased region" description="Low complexity" evidence="21">
    <location>
        <begin position="464"/>
        <end position="474"/>
    </location>
</feature>
<dbReference type="GO" id="GO:0051321">
    <property type="term" value="P:meiotic cell cycle"/>
    <property type="evidence" value="ECO:0007669"/>
    <property type="project" value="UniProtKB-KW"/>
</dbReference>
<dbReference type="FunFam" id="3.40.50.1010:FF:000111">
    <property type="entry name" value="Exonuclease 1"/>
    <property type="match status" value="1"/>
</dbReference>
<dbReference type="InterPro" id="IPR044752">
    <property type="entry name" value="PIN-like_EXO1"/>
</dbReference>
<dbReference type="InterPro" id="IPR006086">
    <property type="entry name" value="XPG-I_dom"/>
</dbReference>
<dbReference type="GO" id="GO:0003677">
    <property type="term" value="F:DNA binding"/>
    <property type="evidence" value="ECO:0007669"/>
    <property type="project" value="UniProtKB-KW"/>
</dbReference>
<dbReference type="OrthoDB" id="26491at2759"/>
<evidence type="ECO:0000256" key="3">
    <source>
        <dbReference type="ARBA" id="ARBA00010563"/>
    </source>
</evidence>
<dbReference type="Proteomes" id="UP001150569">
    <property type="component" value="Unassembled WGS sequence"/>
</dbReference>
<evidence type="ECO:0000256" key="16">
    <source>
        <dbReference type="ARBA" id="ARBA00023204"/>
    </source>
</evidence>
<keyword evidence="5" id="KW-0540">Nuclease</keyword>
<evidence type="ECO:0000313" key="24">
    <source>
        <dbReference type="Proteomes" id="UP001150569"/>
    </source>
</evidence>
<dbReference type="CDD" id="cd09857">
    <property type="entry name" value="PIN_EXO1"/>
    <property type="match status" value="1"/>
</dbReference>
<evidence type="ECO:0000256" key="10">
    <source>
        <dbReference type="ARBA" id="ARBA00022839"/>
    </source>
</evidence>
<evidence type="ECO:0000256" key="2">
    <source>
        <dbReference type="ARBA" id="ARBA00004123"/>
    </source>
</evidence>
<keyword evidence="16" id="KW-0234">DNA repair</keyword>
<comment type="function">
    <text evidence="19">5'-&gt;3' double-stranded DNA exonuclease which may also possess a cryptic 3'-&gt;5' double-stranded DNA exonuclease activity. Functions in DNA mismatch repair (MMR) to excise mismatch-containing DNA tracts directed by strand breaks located either 5' or 3' to the mismatch. Also exhibits endonuclease activity against 5'-overhanging flap structures similar to those generated by displacement synthesis when DNA polymerase encounters the 5'-end of a downstream Okazaki fragment. Required for somatic hypermutation (SHM) and class switch recombination (CSR) of immunoglobulin genes. Essential for male and female meiosis.</text>
</comment>
<comment type="cofactor">
    <cofactor evidence="1">
        <name>Mg(2+)</name>
        <dbReference type="ChEBI" id="CHEBI:18420"/>
    </cofactor>
</comment>
<dbReference type="InterPro" id="IPR019974">
    <property type="entry name" value="XPG_CS"/>
</dbReference>
<protein>
    <recommendedName>
        <fullName evidence="22">XPG-I domain-containing protein</fullName>
    </recommendedName>
</protein>
<dbReference type="Pfam" id="PF00867">
    <property type="entry name" value="XPG_I"/>
    <property type="match status" value="1"/>
</dbReference>
<keyword evidence="9" id="KW-0378">Hydrolase</keyword>
<feature type="region of interest" description="Disordered" evidence="21">
    <location>
        <begin position="430"/>
        <end position="474"/>
    </location>
</feature>
<feature type="domain" description="XPG-I" evidence="22">
    <location>
        <begin position="91"/>
        <end position="165"/>
    </location>
</feature>
<dbReference type="Gene3D" id="3.40.50.1010">
    <property type="entry name" value="5'-nuclease"/>
    <property type="match status" value="1"/>
</dbReference>
<keyword evidence="17" id="KW-0539">Nucleus</keyword>
<keyword evidence="4" id="KW-0597">Phosphoprotein</keyword>
<dbReference type="Gene3D" id="1.10.150.20">
    <property type="entry name" value="5' to 3' exonuclease, C-terminal subdomain"/>
    <property type="match status" value="1"/>
</dbReference>
<evidence type="ECO:0000256" key="18">
    <source>
        <dbReference type="ARBA" id="ARBA00023254"/>
    </source>
</evidence>
<dbReference type="InterPro" id="IPR036279">
    <property type="entry name" value="5-3_exonuclease_C_sf"/>
</dbReference>
<dbReference type="Pfam" id="PF00752">
    <property type="entry name" value="XPG_N"/>
    <property type="match status" value="1"/>
</dbReference>
<evidence type="ECO:0000256" key="17">
    <source>
        <dbReference type="ARBA" id="ARBA00023242"/>
    </source>
</evidence>
<evidence type="ECO:0000256" key="13">
    <source>
        <dbReference type="ARBA" id="ARBA00022881"/>
    </source>
</evidence>
<dbReference type="InterPro" id="IPR006085">
    <property type="entry name" value="XPG_DNA_repair_N"/>
</dbReference>
<keyword evidence="11" id="KW-0460">Magnesium</keyword>